<feature type="region of interest" description="Disordered" evidence="1">
    <location>
        <begin position="176"/>
        <end position="237"/>
    </location>
</feature>
<dbReference type="AlphaFoldDB" id="A0A9N8EX41"/>
<sequence length="237" mass="25170">MSTNRVRFSLPAVDDQRGDDNDDSTIGTFKASNVTAEGLEGAKQRAKEVDDLLEKIADLSPEQQQQLVQGLGIGALVDVGVAVEVTAKNQSRSSNLTDSMAYSVSSNDQDVADNAGDDENVASPRQVLRQLELEPEVESPHAIAPVADGVAREVEPVAEADDGSLGQLHMEELDLATTASERGVTDIRNIQYPDGDLAPGGDDLNDAVAGVEHDNDSDDNDGALEESEQEENIDEAD</sequence>
<feature type="compositionally biased region" description="Polar residues" evidence="1">
    <location>
        <begin position="88"/>
        <end position="109"/>
    </location>
</feature>
<gene>
    <name evidence="2" type="ORF">SEMRO_2622_G332860.1</name>
</gene>
<feature type="region of interest" description="Disordered" evidence="1">
    <location>
        <begin position="1"/>
        <end position="28"/>
    </location>
</feature>
<organism evidence="2 3">
    <name type="scientific">Seminavis robusta</name>
    <dbReference type="NCBI Taxonomy" id="568900"/>
    <lineage>
        <taxon>Eukaryota</taxon>
        <taxon>Sar</taxon>
        <taxon>Stramenopiles</taxon>
        <taxon>Ochrophyta</taxon>
        <taxon>Bacillariophyta</taxon>
        <taxon>Bacillariophyceae</taxon>
        <taxon>Bacillariophycidae</taxon>
        <taxon>Naviculales</taxon>
        <taxon>Naviculaceae</taxon>
        <taxon>Seminavis</taxon>
    </lineage>
</organism>
<name>A0A9N8EX41_9STRA</name>
<feature type="compositionally biased region" description="Low complexity" evidence="1">
    <location>
        <begin position="193"/>
        <end position="202"/>
    </location>
</feature>
<proteinExistence type="predicted"/>
<keyword evidence="3" id="KW-1185">Reference proteome</keyword>
<evidence type="ECO:0000256" key="1">
    <source>
        <dbReference type="SAM" id="MobiDB-lite"/>
    </source>
</evidence>
<accession>A0A9N8EX41</accession>
<dbReference type="EMBL" id="CAICTM010002620">
    <property type="protein sequence ID" value="CAB9529777.1"/>
    <property type="molecule type" value="Genomic_DNA"/>
</dbReference>
<feature type="compositionally biased region" description="Acidic residues" evidence="1">
    <location>
        <begin position="215"/>
        <end position="237"/>
    </location>
</feature>
<reference evidence="2" key="1">
    <citation type="submission" date="2020-06" db="EMBL/GenBank/DDBJ databases">
        <authorList>
            <consortium name="Plant Systems Biology data submission"/>
        </authorList>
    </citation>
    <scope>NUCLEOTIDE SEQUENCE</scope>
    <source>
        <strain evidence="2">D6</strain>
    </source>
</reference>
<dbReference type="Proteomes" id="UP001153069">
    <property type="component" value="Unassembled WGS sequence"/>
</dbReference>
<feature type="region of interest" description="Disordered" evidence="1">
    <location>
        <begin position="88"/>
        <end position="122"/>
    </location>
</feature>
<evidence type="ECO:0000313" key="3">
    <source>
        <dbReference type="Proteomes" id="UP001153069"/>
    </source>
</evidence>
<evidence type="ECO:0000313" key="2">
    <source>
        <dbReference type="EMBL" id="CAB9529777.1"/>
    </source>
</evidence>
<protein>
    <submittedName>
        <fullName evidence="2">Uncharacterized protein</fullName>
    </submittedName>
</protein>
<comment type="caution">
    <text evidence="2">The sequence shown here is derived from an EMBL/GenBank/DDBJ whole genome shotgun (WGS) entry which is preliminary data.</text>
</comment>